<dbReference type="PANTHER" id="PTHR43466:SF1">
    <property type="entry name" value="2-OXO-4-HYDROXY-4-CARBOXY-5-UREIDOIMIDAZOLINE DECARBOXYLASE-RELATED"/>
    <property type="match status" value="1"/>
</dbReference>
<protein>
    <recommendedName>
        <fullName evidence="3">2-oxo-4-hydroxy-4-carboxy-5-ureidoimidazoline decarboxylase</fullName>
        <ecNumber evidence="3">4.1.1.97</ecNumber>
    </recommendedName>
</protein>
<evidence type="ECO:0000256" key="5">
    <source>
        <dbReference type="ARBA" id="ARBA00022793"/>
    </source>
</evidence>
<dbReference type="NCBIfam" id="TIGR03180">
    <property type="entry name" value="UraD_2"/>
    <property type="match status" value="1"/>
</dbReference>
<evidence type="ECO:0000256" key="1">
    <source>
        <dbReference type="ARBA" id="ARBA00001163"/>
    </source>
</evidence>
<evidence type="ECO:0000256" key="4">
    <source>
        <dbReference type="ARBA" id="ARBA00022631"/>
    </source>
</evidence>
<evidence type="ECO:0000259" key="8">
    <source>
        <dbReference type="Pfam" id="PF09349"/>
    </source>
</evidence>
<feature type="domain" description="Oxo-4-hydroxy-4-carboxy-5-ureidoimidazoline decarboxylase" evidence="8">
    <location>
        <begin position="9"/>
        <end position="160"/>
    </location>
</feature>
<evidence type="ECO:0000256" key="2">
    <source>
        <dbReference type="ARBA" id="ARBA00004754"/>
    </source>
</evidence>
<dbReference type="EMBL" id="CP046509">
    <property type="protein sequence ID" value="QGU88784.1"/>
    <property type="molecule type" value="Genomic_DNA"/>
</dbReference>
<feature type="region of interest" description="Disordered" evidence="7">
    <location>
        <begin position="66"/>
        <end position="89"/>
    </location>
</feature>
<dbReference type="GO" id="GO:0051997">
    <property type="term" value="F:2-oxo-4-hydroxy-4-carboxy-5-ureidoimidazoline decarboxylase activity"/>
    <property type="evidence" value="ECO:0007669"/>
    <property type="project" value="UniProtKB-EC"/>
</dbReference>
<evidence type="ECO:0000256" key="3">
    <source>
        <dbReference type="ARBA" id="ARBA00012257"/>
    </source>
</evidence>
<dbReference type="Proteomes" id="UP000424752">
    <property type="component" value="Chromosome"/>
</dbReference>
<name>A0A6I6EFY0_9GAMM</name>
<dbReference type="SUPFAM" id="SSF158694">
    <property type="entry name" value="UraD-Like"/>
    <property type="match status" value="1"/>
</dbReference>
<dbReference type="PANTHER" id="PTHR43466">
    <property type="entry name" value="2-OXO-4-HYDROXY-4-CARBOXY-5-UREIDOIMIDAZOLINE DECARBOXYLASE-RELATED"/>
    <property type="match status" value="1"/>
</dbReference>
<evidence type="ECO:0000256" key="7">
    <source>
        <dbReference type="SAM" id="MobiDB-lite"/>
    </source>
</evidence>
<dbReference type="AlphaFoldDB" id="A0A6I6EFY0"/>
<dbReference type="KEGG" id="erwi:GN242_16805"/>
<dbReference type="RefSeq" id="WP_156287872.1">
    <property type="nucleotide sequence ID" value="NZ_CP046509.1"/>
</dbReference>
<comment type="catalytic activity">
    <reaction evidence="1">
        <text>5-hydroxy-2-oxo-4-ureido-2,5-dihydro-1H-imidazole-5-carboxylate + H(+) = (S)-allantoin + CO2</text>
        <dbReference type="Rhea" id="RHEA:26301"/>
        <dbReference type="ChEBI" id="CHEBI:15378"/>
        <dbReference type="ChEBI" id="CHEBI:15678"/>
        <dbReference type="ChEBI" id="CHEBI:16526"/>
        <dbReference type="ChEBI" id="CHEBI:58639"/>
        <dbReference type="EC" id="4.1.1.97"/>
    </reaction>
</comment>
<dbReference type="EC" id="4.1.1.97" evidence="3"/>
<dbReference type="GO" id="GO:0006144">
    <property type="term" value="P:purine nucleobase metabolic process"/>
    <property type="evidence" value="ECO:0007669"/>
    <property type="project" value="UniProtKB-KW"/>
</dbReference>
<dbReference type="InterPro" id="IPR036778">
    <property type="entry name" value="OHCU_decarboxylase_sf"/>
</dbReference>
<dbReference type="Gene3D" id="1.10.3330.10">
    <property type="entry name" value="Oxo-4-hydroxy-4-carboxy-5-ureidoimidazoline decarboxylase"/>
    <property type="match status" value="1"/>
</dbReference>
<evidence type="ECO:0000313" key="10">
    <source>
        <dbReference type="Proteomes" id="UP000424752"/>
    </source>
</evidence>
<dbReference type="Pfam" id="PF09349">
    <property type="entry name" value="OHCU_decarbox"/>
    <property type="match status" value="1"/>
</dbReference>
<keyword evidence="5" id="KW-0210">Decarboxylase</keyword>
<dbReference type="NCBIfam" id="NF010372">
    <property type="entry name" value="PRK13798.1"/>
    <property type="match status" value="1"/>
</dbReference>
<keyword evidence="4" id="KW-0659">Purine metabolism</keyword>
<comment type="pathway">
    <text evidence="2">Purine metabolism; urate degradation; (S)-allantoin from urate: step 3/3.</text>
</comment>
<proteinExistence type="predicted"/>
<dbReference type="InterPro" id="IPR017595">
    <property type="entry name" value="OHCU_decarboxylase-2"/>
</dbReference>
<reference evidence="9 10" key="1">
    <citation type="submission" date="2019-12" db="EMBL/GenBank/DDBJ databases">
        <title>Erwinia sp. nov., isolated from droppings of birds in the Qinghai-Tiebt plateau of China.</title>
        <authorList>
            <person name="Ge Y."/>
        </authorList>
    </citation>
    <scope>NUCLEOTIDE SEQUENCE [LARGE SCALE GENOMIC DNA]</scope>
    <source>
        <strain evidence="9 10">J780</strain>
    </source>
</reference>
<evidence type="ECO:0000313" key="9">
    <source>
        <dbReference type="EMBL" id="QGU88784.1"/>
    </source>
</evidence>
<dbReference type="GO" id="GO:0019628">
    <property type="term" value="P:urate catabolic process"/>
    <property type="evidence" value="ECO:0007669"/>
    <property type="project" value="TreeGrafter"/>
</dbReference>
<gene>
    <name evidence="9" type="primary">uraD</name>
    <name evidence="9" type="ORF">GN242_16805</name>
</gene>
<accession>A0A6I6EFY0</accession>
<sequence>MNLIHFNLASAAEAQHSIDHCVALPDWAAGLVDARPFSSLEALWLKADALAQAWDEAALNQALSAHPRIGERAPGTGKEAELSSREQGQVNPADTALAQALRAGNAAYEQRFGRVFLIRAKDRSGEQILAELRRRLLNDAQQEQREALQQLREITLLRLKETFR</sequence>
<keyword evidence="6 9" id="KW-0456">Lyase</keyword>
<dbReference type="InterPro" id="IPR018020">
    <property type="entry name" value="OHCU_decarboxylase"/>
</dbReference>
<organism evidence="9 10">
    <name type="scientific">Erwinia sorbitola</name>
    <dbReference type="NCBI Taxonomy" id="2681984"/>
    <lineage>
        <taxon>Bacteria</taxon>
        <taxon>Pseudomonadati</taxon>
        <taxon>Pseudomonadota</taxon>
        <taxon>Gammaproteobacteria</taxon>
        <taxon>Enterobacterales</taxon>
        <taxon>Erwiniaceae</taxon>
        <taxon>Erwinia</taxon>
    </lineage>
</organism>
<evidence type="ECO:0000256" key="6">
    <source>
        <dbReference type="ARBA" id="ARBA00023239"/>
    </source>
</evidence>